<evidence type="ECO:0000256" key="1">
    <source>
        <dbReference type="ARBA" id="ARBA00004123"/>
    </source>
</evidence>
<dbReference type="Pfam" id="PF12251">
    <property type="entry name" value="SNAPC3"/>
    <property type="match status" value="1"/>
</dbReference>
<keyword evidence="8" id="KW-1185">Reference proteome</keyword>
<gene>
    <name evidence="7" type="ORF">RFI_00047</name>
</gene>
<keyword evidence="3" id="KW-0805">Transcription regulation</keyword>
<keyword evidence="5" id="KW-0804">Transcription</keyword>
<dbReference type="AlphaFoldDB" id="X6PEU7"/>
<comment type="similarity">
    <text evidence="2">Belongs to the SNAPC3/SRD2 family.</text>
</comment>
<proteinExistence type="inferred from homology"/>
<dbReference type="PANTHER" id="PTHR13421:SF16">
    <property type="entry name" value="SNRNA-ACTIVATING PROTEIN COMPLEX SUBUNIT 3"/>
    <property type="match status" value="1"/>
</dbReference>
<dbReference type="GO" id="GO:0003681">
    <property type="term" value="F:bent DNA binding"/>
    <property type="evidence" value="ECO:0007669"/>
    <property type="project" value="TreeGrafter"/>
</dbReference>
<protein>
    <recommendedName>
        <fullName evidence="9">snRNA-activating protein complex subunit 3</fullName>
    </recommendedName>
</protein>
<evidence type="ECO:0000256" key="4">
    <source>
        <dbReference type="ARBA" id="ARBA00023125"/>
    </source>
</evidence>
<dbReference type="GO" id="GO:0000978">
    <property type="term" value="F:RNA polymerase II cis-regulatory region sequence-specific DNA binding"/>
    <property type="evidence" value="ECO:0007669"/>
    <property type="project" value="TreeGrafter"/>
</dbReference>
<evidence type="ECO:0000256" key="5">
    <source>
        <dbReference type="ARBA" id="ARBA00023163"/>
    </source>
</evidence>
<dbReference type="OrthoDB" id="46583at2759"/>
<dbReference type="Proteomes" id="UP000023152">
    <property type="component" value="Unassembled WGS sequence"/>
</dbReference>
<name>X6PEU7_RETFI</name>
<evidence type="ECO:0000256" key="3">
    <source>
        <dbReference type="ARBA" id="ARBA00023015"/>
    </source>
</evidence>
<evidence type="ECO:0000313" key="7">
    <source>
        <dbReference type="EMBL" id="ETO37015.1"/>
    </source>
</evidence>
<evidence type="ECO:0008006" key="9">
    <source>
        <dbReference type="Google" id="ProtNLM"/>
    </source>
</evidence>
<comment type="subcellular location">
    <subcellularLocation>
        <location evidence="1">Nucleus</location>
    </subcellularLocation>
</comment>
<dbReference type="GO" id="GO:0001006">
    <property type="term" value="F:RNA polymerase III type 3 promoter sequence-specific DNA binding"/>
    <property type="evidence" value="ECO:0007669"/>
    <property type="project" value="TreeGrafter"/>
</dbReference>
<dbReference type="EMBL" id="ASPP01000051">
    <property type="protein sequence ID" value="ETO37015.1"/>
    <property type="molecule type" value="Genomic_DNA"/>
</dbReference>
<dbReference type="GO" id="GO:0019185">
    <property type="term" value="C:snRNA-activating protein complex"/>
    <property type="evidence" value="ECO:0007669"/>
    <property type="project" value="TreeGrafter"/>
</dbReference>
<dbReference type="GO" id="GO:0001046">
    <property type="term" value="F:core promoter sequence-specific DNA binding"/>
    <property type="evidence" value="ECO:0007669"/>
    <property type="project" value="TreeGrafter"/>
</dbReference>
<reference evidence="7 8" key="1">
    <citation type="journal article" date="2013" name="Curr. Biol.">
        <title>The Genome of the Foraminiferan Reticulomyxa filosa.</title>
        <authorList>
            <person name="Glockner G."/>
            <person name="Hulsmann N."/>
            <person name="Schleicher M."/>
            <person name="Noegel A.A."/>
            <person name="Eichinger L."/>
            <person name="Gallinger C."/>
            <person name="Pawlowski J."/>
            <person name="Sierra R."/>
            <person name="Euteneuer U."/>
            <person name="Pillet L."/>
            <person name="Moustafa A."/>
            <person name="Platzer M."/>
            <person name="Groth M."/>
            <person name="Szafranski K."/>
            <person name="Schliwa M."/>
        </authorList>
    </citation>
    <scope>NUCLEOTIDE SEQUENCE [LARGE SCALE GENOMIC DNA]</scope>
</reference>
<comment type="caution">
    <text evidence="7">The sequence shown here is derived from an EMBL/GenBank/DDBJ whole genome shotgun (WGS) entry which is preliminary data.</text>
</comment>
<dbReference type="PANTHER" id="PTHR13421">
    <property type="entry name" value="SNRNA-ACTIVATING PROTEIN COMPLEX SUBUNIT 3"/>
    <property type="match status" value="1"/>
</dbReference>
<evidence type="ECO:0000313" key="8">
    <source>
        <dbReference type="Proteomes" id="UP000023152"/>
    </source>
</evidence>
<dbReference type="GO" id="GO:0042795">
    <property type="term" value="P:snRNA transcription by RNA polymerase II"/>
    <property type="evidence" value="ECO:0007669"/>
    <property type="project" value="TreeGrafter"/>
</dbReference>
<feature type="non-terminal residue" evidence="7">
    <location>
        <position position="322"/>
    </location>
</feature>
<dbReference type="InterPro" id="IPR022042">
    <property type="entry name" value="snRNA-activating_su3"/>
</dbReference>
<keyword evidence="4" id="KW-0238">DNA-binding</keyword>
<evidence type="ECO:0000256" key="6">
    <source>
        <dbReference type="ARBA" id="ARBA00023242"/>
    </source>
</evidence>
<sequence>MNNTERTLGFELTSLNDVVISVAVFHSNKSSCRFTKANEFLLFGKHFLCDLRDQIQCLMDKDSITSSFKNSFFFIENVFYDDMRHDGAHRISQFIYAYICYVICGDFLTLVPKKKIYIPIVDWCRSASDGEIWKRLGVFRQEDMNRTRFFDLNLRLGSHYLFVHQGNCEHIIVVTSIRMAHRSDPVNIFAYPFTSFQQLLRRQKCYVCEMFPAKFVTYGDKYTTHNPFYFCQKCYFPLHYDRNGNLLYDDFARIKQLPFFNLTSLLHLALSLQAVELAPLFVVQVNRLRMSTKKAEICSVKKDRITNQTRREKNLFFTILNF</sequence>
<dbReference type="GO" id="GO:0005634">
    <property type="term" value="C:nucleus"/>
    <property type="evidence" value="ECO:0007669"/>
    <property type="project" value="UniProtKB-SubCell"/>
</dbReference>
<keyword evidence="6" id="KW-0539">Nucleus</keyword>
<organism evidence="7 8">
    <name type="scientific">Reticulomyxa filosa</name>
    <dbReference type="NCBI Taxonomy" id="46433"/>
    <lineage>
        <taxon>Eukaryota</taxon>
        <taxon>Sar</taxon>
        <taxon>Rhizaria</taxon>
        <taxon>Retaria</taxon>
        <taxon>Foraminifera</taxon>
        <taxon>Monothalamids</taxon>
        <taxon>Reticulomyxidae</taxon>
        <taxon>Reticulomyxa</taxon>
    </lineage>
</organism>
<dbReference type="OMA" id="TSIRMAH"/>
<dbReference type="GO" id="GO:0042796">
    <property type="term" value="P:snRNA transcription by RNA polymerase III"/>
    <property type="evidence" value="ECO:0007669"/>
    <property type="project" value="TreeGrafter"/>
</dbReference>
<accession>X6PEU7</accession>
<evidence type="ECO:0000256" key="2">
    <source>
        <dbReference type="ARBA" id="ARBA00010410"/>
    </source>
</evidence>